<dbReference type="PANTHER" id="PTHR43343:SF3">
    <property type="entry name" value="PROTEASE DO-LIKE 8, CHLOROPLASTIC"/>
    <property type="match status" value="1"/>
</dbReference>
<keyword evidence="2" id="KW-0378">Hydrolase</keyword>
<keyword evidence="7" id="KW-1185">Reference proteome</keyword>
<dbReference type="InterPro" id="IPR051201">
    <property type="entry name" value="Chloro_Bact_Ser_Proteases"/>
</dbReference>
<evidence type="ECO:0000259" key="5">
    <source>
        <dbReference type="PROSITE" id="PS50106"/>
    </source>
</evidence>
<dbReference type="SMART" id="SM00228">
    <property type="entry name" value="PDZ"/>
    <property type="match status" value="1"/>
</dbReference>
<evidence type="ECO:0000256" key="1">
    <source>
        <dbReference type="ARBA" id="ARBA00022670"/>
    </source>
</evidence>
<dbReference type="GO" id="GO:0006508">
    <property type="term" value="P:proteolysis"/>
    <property type="evidence" value="ECO:0007669"/>
    <property type="project" value="UniProtKB-KW"/>
</dbReference>
<dbReference type="Proteomes" id="UP000471031">
    <property type="component" value="Unassembled WGS sequence"/>
</dbReference>
<keyword evidence="4" id="KW-0812">Transmembrane</keyword>
<dbReference type="Pfam" id="PF13365">
    <property type="entry name" value="Trypsin_2"/>
    <property type="match status" value="1"/>
</dbReference>
<protein>
    <submittedName>
        <fullName evidence="6">PDZ domain-containing protein</fullName>
    </submittedName>
</protein>
<dbReference type="SUPFAM" id="SSF50156">
    <property type="entry name" value="PDZ domain-like"/>
    <property type="match status" value="1"/>
</dbReference>
<dbReference type="EMBL" id="WXEX01000013">
    <property type="protein sequence ID" value="MZP44218.1"/>
    <property type="molecule type" value="Genomic_DNA"/>
</dbReference>
<dbReference type="InterPro" id="IPR001478">
    <property type="entry name" value="PDZ"/>
</dbReference>
<dbReference type="AlphaFoldDB" id="A0A845LDF1"/>
<dbReference type="GO" id="GO:0004252">
    <property type="term" value="F:serine-type endopeptidase activity"/>
    <property type="evidence" value="ECO:0007669"/>
    <property type="project" value="InterPro"/>
</dbReference>
<dbReference type="InterPro" id="IPR001940">
    <property type="entry name" value="Peptidase_S1C"/>
</dbReference>
<dbReference type="InterPro" id="IPR036034">
    <property type="entry name" value="PDZ_sf"/>
</dbReference>
<dbReference type="SUPFAM" id="SSF50494">
    <property type="entry name" value="Trypsin-like serine proteases"/>
    <property type="match status" value="1"/>
</dbReference>
<evidence type="ECO:0000256" key="3">
    <source>
        <dbReference type="SAM" id="MobiDB-lite"/>
    </source>
</evidence>
<dbReference type="PRINTS" id="PR00834">
    <property type="entry name" value="PROTEASES2C"/>
</dbReference>
<reference evidence="6 7" key="1">
    <citation type="submission" date="2020-01" db="EMBL/GenBank/DDBJ databases">
        <title>Whole genome sequence of Heliobacterium gestii DSM 11169.</title>
        <authorList>
            <person name="Kyndt J.A."/>
            <person name="Meyer T.E."/>
        </authorList>
    </citation>
    <scope>NUCLEOTIDE SEQUENCE [LARGE SCALE GENOMIC DNA]</scope>
    <source>
        <strain evidence="6 7">DSM 11169</strain>
    </source>
</reference>
<keyword evidence="4" id="KW-0472">Membrane</keyword>
<sequence length="444" mass="46921">MPVNHTAYCDNRFEWNGQFRNGGTTAMSYFDEKGPYRETPTNPSSYNSPDQSTSNLGQGPYGGGYPSGPYGKPPKRGRGLFSYFAVALAAAILGGYISQYFAPRTPMPEPSTPPPAGYALPPQVANPAEVAVDGTRIVQVARAVGPAVVGISNRVRVSQFFRGNRIEEQGSGSGVIYDGAGYIVTNHHVVAGAAELVVTLTDGRTAPATLVGSDPKTDLAVIKVNMENLPVAKFGDSSKLQVGEMAVAIGNPGGKEFAGSVTQGIISGLNRQLNTSEGYAFNLIQTDAAINPGNSGGALLNANGEVVGINSIKIAVEGFEGMGFAIPSNQVMQIANELRSKGKVSRAALGVTLIMDVDKELARKYNLIVDYGVVVKPSPGGPSQKAGMQNNDIIIAINDKPVRNRMELQKELYNYKVGDTINVTVVREDQKPTLSVTLGELAPQ</sequence>
<accession>A0A845LDF1</accession>
<dbReference type="Gene3D" id="2.30.42.10">
    <property type="match status" value="1"/>
</dbReference>
<feature type="region of interest" description="Disordered" evidence="3">
    <location>
        <begin position="26"/>
        <end position="71"/>
    </location>
</feature>
<comment type="caution">
    <text evidence="6">The sequence shown here is derived from an EMBL/GenBank/DDBJ whole genome shotgun (WGS) entry which is preliminary data.</text>
</comment>
<dbReference type="Pfam" id="PF13180">
    <property type="entry name" value="PDZ_2"/>
    <property type="match status" value="1"/>
</dbReference>
<gene>
    <name evidence="6" type="ORF">GTO89_14370</name>
</gene>
<feature type="domain" description="PDZ" evidence="5">
    <location>
        <begin position="333"/>
        <end position="429"/>
    </location>
</feature>
<feature type="transmembrane region" description="Helical" evidence="4">
    <location>
        <begin position="80"/>
        <end position="102"/>
    </location>
</feature>
<dbReference type="RefSeq" id="WP_161262786.1">
    <property type="nucleotide sequence ID" value="NZ_JAFBDC010000012.1"/>
</dbReference>
<dbReference type="InterPro" id="IPR009003">
    <property type="entry name" value="Peptidase_S1_PA"/>
</dbReference>
<dbReference type="Gene3D" id="2.40.10.120">
    <property type="match status" value="1"/>
</dbReference>
<proteinExistence type="predicted"/>
<evidence type="ECO:0000256" key="2">
    <source>
        <dbReference type="ARBA" id="ARBA00022801"/>
    </source>
</evidence>
<evidence type="ECO:0000313" key="6">
    <source>
        <dbReference type="EMBL" id="MZP44218.1"/>
    </source>
</evidence>
<evidence type="ECO:0000256" key="4">
    <source>
        <dbReference type="SAM" id="Phobius"/>
    </source>
</evidence>
<name>A0A845LDF1_HELGE</name>
<dbReference type="PANTHER" id="PTHR43343">
    <property type="entry name" value="PEPTIDASE S12"/>
    <property type="match status" value="1"/>
</dbReference>
<feature type="compositionally biased region" description="Polar residues" evidence="3">
    <location>
        <begin position="39"/>
        <end position="56"/>
    </location>
</feature>
<keyword evidence="4" id="KW-1133">Transmembrane helix</keyword>
<dbReference type="OrthoDB" id="9758917at2"/>
<evidence type="ECO:0000313" key="7">
    <source>
        <dbReference type="Proteomes" id="UP000471031"/>
    </source>
</evidence>
<organism evidence="6 7">
    <name type="scientific">Heliomicrobium gestii</name>
    <name type="common">Heliobacterium gestii</name>
    <dbReference type="NCBI Taxonomy" id="2699"/>
    <lineage>
        <taxon>Bacteria</taxon>
        <taxon>Bacillati</taxon>
        <taxon>Bacillota</taxon>
        <taxon>Clostridia</taxon>
        <taxon>Eubacteriales</taxon>
        <taxon>Heliobacteriaceae</taxon>
        <taxon>Heliomicrobium</taxon>
    </lineage>
</organism>
<keyword evidence="1" id="KW-0645">Protease</keyword>
<dbReference type="PROSITE" id="PS50106">
    <property type="entry name" value="PDZ"/>
    <property type="match status" value="1"/>
</dbReference>